<accession>A0A0F9YZE4</accession>
<dbReference type="NCBIfam" id="NF033832">
    <property type="entry name" value="sce7726_fam"/>
    <property type="match status" value="1"/>
</dbReference>
<evidence type="ECO:0000313" key="1">
    <source>
        <dbReference type="EMBL" id="KKP36868.1"/>
    </source>
</evidence>
<proteinExistence type="predicted"/>
<dbReference type="AlphaFoldDB" id="A0A0F9YZE4"/>
<evidence type="ECO:0000313" key="2">
    <source>
        <dbReference type="Proteomes" id="UP000034349"/>
    </source>
</evidence>
<sequence>MIKFSDLLTSDKLIRSALIHNLKIDHKGELRTKIVEELGLTHGAARVDVAVVNGILHGYELKSDLDTLVRLPEQIKIYDSVLDKITLVVGKHHLHSAIKIIPDWWGVLIAKISKSNGKIVFCNIRKPEDNPLKDSVSIAKLLWREEALDILEHLDQANGIRSKRRQVIYERLSKVLDQKTLRKKVREYLFFRANWRSEKLHMLSDD</sequence>
<reference evidence="1 2" key="1">
    <citation type="journal article" date="2015" name="Nature">
        <title>rRNA introns, odd ribosomes, and small enigmatic genomes across a large radiation of phyla.</title>
        <authorList>
            <person name="Brown C.T."/>
            <person name="Hug L.A."/>
            <person name="Thomas B.C."/>
            <person name="Sharon I."/>
            <person name="Castelle C.J."/>
            <person name="Singh A."/>
            <person name="Wilkins M.J."/>
            <person name="Williams K.H."/>
            <person name="Banfield J.F."/>
        </authorList>
    </citation>
    <scope>NUCLEOTIDE SEQUENCE [LARGE SCALE GENOMIC DNA]</scope>
</reference>
<protein>
    <recommendedName>
        <fullName evidence="3">Sce7726 family protein</fullName>
    </recommendedName>
</protein>
<evidence type="ECO:0008006" key="3">
    <source>
        <dbReference type="Google" id="ProtNLM"/>
    </source>
</evidence>
<name>A0A0F9YZE4_9BACT</name>
<dbReference type="Proteomes" id="UP000034349">
    <property type="component" value="Unassembled WGS sequence"/>
</dbReference>
<comment type="caution">
    <text evidence="1">The sequence shown here is derived from an EMBL/GenBank/DDBJ whole genome shotgun (WGS) entry which is preliminary data.</text>
</comment>
<dbReference type="InterPro" id="IPR047729">
    <property type="entry name" value="Sce7726-like"/>
</dbReference>
<organism evidence="1 2">
    <name type="scientific">Candidatus Roizmanbacteria bacterium GW2011_GWA2_32_13</name>
    <dbReference type="NCBI Taxonomy" id="1618475"/>
    <lineage>
        <taxon>Bacteria</taxon>
        <taxon>Candidatus Roizmaniibacteriota</taxon>
    </lineage>
</organism>
<gene>
    <name evidence="1" type="ORF">UR23_C0011G0006</name>
</gene>
<dbReference type="EMBL" id="LBOK01000011">
    <property type="protein sequence ID" value="KKP36868.1"/>
    <property type="molecule type" value="Genomic_DNA"/>
</dbReference>